<sequence length="285" mass="30709">MDGLARVVAERPFGSDWTERRVEELLTSLLGNSQGLFAYLTVFAILVACGLGVPLPEDISLILGGFLAHKGAAHLPVMMAVGFFGILVGDSLIYLAGRRLGTRLGRDPGAKGGGFFTKIVTPEKRAKVESLFVTHGQKIVMIARFMPGVRAVTYFTAGSVHMPYWRFILWDGLAALLSAPVFVWLGFHFGGELDMVIRKLKDGQVVVMGSLAVLAVGYFVYRRRKNAKLAAEAAAKAQATQVALPPVPETLENSVAQTRAPSPSAFFDVPADKAPTSEPDLNAHK</sequence>
<dbReference type="PANTHER" id="PTHR42709:SF6">
    <property type="entry name" value="UNDECAPRENYL PHOSPHATE TRANSPORTER A"/>
    <property type="match status" value="1"/>
</dbReference>
<feature type="transmembrane region" description="Helical" evidence="7">
    <location>
        <begin position="75"/>
        <end position="96"/>
    </location>
</feature>
<keyword evidence="10" id="KW-1185">Reference proteome</keyword>
<name>A0ABQ6QPK5_9BACT</name>
<organism evidence="9 10">
    <name type="scientific">Corallococcus caeni</name>
    <dbReference type="NCBI Taxonomy" id="3082388"/>
    <lineage>
        <taxon>Bacteria</taxon>
        <taxon>Pseudomonadati</taxon>
        <taxon>Myxococcota</taxon>
        <taxon>Myxococcia</taxon>
        <taxon>Myxococcales</taxon>
        <taxon>Cystobacterineae</taxon>
        <taxon>Myxococcaceae</taxon>
        <taxon>Corallococcus</taxon>
    </lineage>
</organism>
<protein>
    <recommendedName>
        <fullName evidence="8">VTT domain-containing protein</fullName>
    </recommendedName>
</protein>
<feature type="transmembrane region" description="Helical" evidence="7">
    <location>
        <begin position="203"/>
        <end position="221"/>
    </location>
</feature>
<evidence type="ECO:0000256" key="3">
    <source>
        <dbReference type="ARBA" id="ARBA00022692"/>
    </source>
</evidence>
<accession>A0ABQ6QPK5</accession>
<gene>
    <name evidence="9" type="ORF">ASNO1_18940</name>
</gene>
<evidence type="ECO:0000259" key="8">
    <source>
        <dbReference type="Pfam" id="PF09335"/>
    </source>
</evidence>
<feature type="transmembrane region" description="Helical" evidence="7">
    <location>
        <begin position="168"/>
        <end position="191"/>
    </location>
</feature>
<comment type="caution">
    <text evidence="9">The sequence shown here is derived from an EMBL/GenBank/DDBJ whole genome shotgun (WGS) entry which is preliminary data.</text>
</comment>
<feature type="region of interest" description="Disordered" evidence="6">
    <location>
        <begin position="262"/>
        <end position="285"/>
    </location>
</feature>
<evidence type="ECO:0000256" key="7">
    <source>
        <dbReference type="SAM" id="Phobius"/>
    </source>
</evidence>
<evidence type="ECO:0000256" key="6">
    <source>
        <dbReference type="SAM" id="MobiDB-lite"/>
    </source>
</evidence>
<keyword evidence="3 7" id="KW-0812">Transmembrane</keyword>
<feature type="transmembrane region" description="Helical" evidence="7">
    <location>
        <begin position="36"/>
        <end position="55"/>
    </location>
</feature>
<comment type="subcellular location">
    <subcellularLocation>
        <location evidence="1">Cell membrane</location>
        <topology evidence="1">Multi-pass membrane protein</topology>
    </subcellularLocation>
</comment>
<dbReference type="EMBL" id="BTTX01000002">
    <property type="protein sequence ID" value="GMU05641.1"/>
    <property type="molecule type" value="Genomic_DNA"/>
</dbReference>
<keyword evidence="4 7" id="KW-1133">Transmembrane helix</keyword>
<dbReference type="InterPro" id="IPR051311">
    <property type="entry name" value="DedA_domain"/>
</dbReference>
<dbReference type="PANTHER" id="PTHR42709">
    <property type="entry name" value="ALKALINE PHOSPHATASE LIKE PROTEIN"/>
    <property type="match status" value="1"/>
</dbReference>
<reference evidence="9 10" key="1">
    <citation type="journal article" date="2024" name="Arch. Microbiol.">
        <title>Corallococcus caeni sp. nov., a novel myxobacterium isolated from activated sludge.</title>
        <authorList>
            <person name="Tomita S."/>
            <person name="Nakai R."/>
            <person name="Kuroda K."/>
            <person name="Kurashita H."/>
            <person name="Hatamoto M."/>
            <person name="Yamaguchi T."/>
            <person name="Narihiro T."/>
        </authorList>
    </citation>
    <scope>NUCLEOTIDE SEQUENCE [LARGE SCALE GENOMIC DNA]</scope>
    <source>
        <strain evidence="9 10">NO1</strain>
    </source>
</reference>
<evidence type="ECO:0000256" key="2">
    <source>
        <dbReference type="ARBA" id="ARBA00022475"/>
    </source>
</evidence>
<feature type="domain" description="VTT" evidence="8">
    <location>
        <begin position="55"/>
        <end position="186"/>
    </location>
</feature>
<evidence type="ECO:0000256" key="1">
    <source>
        <dbReference type="ARBA" id="ARBA00004651"/>
    </source>
</evidence>
<evidence type="ECO:0000256" key="4">
    <source>
        <dbReference type="ARBA" id="ARBA00022989"/>
    </source>
</evidence>
<dbReference type="Proteomes" id="UP001342631">
    <property type="component" value="Unassembled WGS sequence"/>
</dbReference>
<proteinExistence type="predicted"/>
<evidence type="ECO:0000313" key="10">
    <source>
        <dbReference type="Proteomes" id="UP001342631"/>
    </source>
</evidence>
<evidence type="ECO:0000256" key="5">
    <source>
        <dbReference type="ARBA" id="ARBA00023136"/>
    </source>
</evidence>
<evidence type="ECO:0000313" key="9">
    <source>
        <dbReference type="EMBL" id="GMU05641.1"/>
    </source>
</evidence>
<dbReference type="InterPro" id="IPR032816">
    <property type="entry name" value="VTT_dom"/>
</dbReference>
<dbReference type="Pfam" id="PF09335">
    <property type="entry name" value="VTT_dom"/>
    <property type="match status" value="1"/>
</dbReference>
<keyword evidence="5 7" id="KW-0472">Membrane</keyword>
<keyword evidence="2" id="KW-1003">Cell membrane</keyword>